<accession>U4LQW5</accession>
<evidence type="ECO:0000313" key="2">
    <source>
        <dbReference type="Proteomes" id="UP000018144"/>
    </source>
</evidence>
<proteinExistence type="predicted"/>
<gene>
    <name evidence="1" type="ORF">PCON_07022</name>
</gene>
<sequence>MLNDFCSGFELG</sequence>
<organism evidence="1 2">
    <name type="scientific">Pyronema omphalodes (strain CBS 100304)</name>
    <name type="common">Pyronema confluens</name>
    <dbReference type="NCBI Taxonomy" id="1076935"/>
    <lineage>
        <taxon>Eukaryota</taxon>
        <taxon>Fungi</taxon>
        <taxon>Dikarya</taxon>
        <taxon>Ascomycota</taxon>
        <taxon>Pezizomycotina</taxon>
        <taxon>Pezizomycetes</taxon>
        <taxon>Pezizales</taxon>
        <taxon>Pyronemataceae</taxon>
        <taxon>Pyronema</taxon>
    </lineage>
</organism>
<dbReference type="Proteomes" id="UP000018144">
    <property type="component" value="Unassembled WGS sequence"/>
</dbReference>
<keyword evidence="2" id="KW-1185">Reference proteome</keyword>
<evidence type="ECO:0000313" key="1">
    <source>
        <dbReference type="EMBL" id="CCX29696.1"/>
    </source>
</evidence>
<protein>
    <submittedName>
        <fullName evidence="1">Uncharacterized protein</fullName>
    </submittedName>
</protein>
<dbReference type="EMBL" id="HF935352">
    <property type="protein sequence ID" value="CCX29696.1"/>
    <property type="molecule type" value="Genomic_DNA"/>
</dbReference>
<name>U4LQW5_PYROM</name>
<reference evidence="1 2" key="1">
    <citation type="journal article" date="2013" name="PLoS Genet.">
        <title>The genome and development-dependent transcriptomes of Pyronema confluens: a window into fungal evolution.</title>
        <authorList>
            <person name="Traeger S."/>
            <person name="Altegoer F."/>
            <person name="Freitag M."/>
            <person name="Gabaldon T."/>
            <person name="Kempken F."/>
            <person name="Kumar A."/>
            <person name="Marcet-Houben M."/>
            <person name="Poggeler S."/>
            <person name="Stajich J.E."/>
            <person name="Nowrousian M."/>
        </authorList>
    </citation>
    <scope>NUCLEOTIDE SEQUENCE [LARGE SCALE GENOMIC DNA]</scope>
    <source>
        <strain evidence="2">CBS 100304</strain>
        <tissue evidence="1">Vegetative mycelium</tissue>
    </source>
</reference>